<dbReference type="InterPro" id="IPR012640">
    <property type="entry name" value="Membr_lipoprot_lipid_attach_CS"/>
</dbReference>
<dbReference type="PANTHER" id="PTHR22726:SF1">
    <property type="entry name" value="METALLOENDOPEPTIDASE OMA1, MITOCHONDRIAL"/>
    <property type="match status" value="1"/>
</dbReference>
<evidence type="ECO:0000256" key="3">
    <source>
        <dbReference type="ARBA" id="ARBA00022723"/>
    </source>
</evidence>
<keyword evidence="7" id="KW-0482">Metalloprotease</keyword>
<dbReference type="GO" id="GO:0046872">
    <property type="term" value="F:metal ion binding"/>
    <property type="evidence" value="ECO:0007669"/>
    <property type="project" value="UniProtKB-KW"/>
</dbReference>
<dbReference type="PANTHER" id="PTHR22726">
    <property type="entry name" value="METALLOENDOPEPTIDASE OMA1"/>
    <property type="match status" value="1"/>
</dbReference>
<accession>A0A381UNC7</accession>
<organism evidence="9">
    <name type="scientific">marine metagenome</name>
    <dbReference type="NCBI Taxonomy" id="408172"/>
    <lineage>
        <taxon>unclassified sequences</taxon>
        <taxon>metagenomes</taxon>
        <taxon>ecological metagenomes</taxon>
    </lineage>
</organism>
<gene>
    <name evidence="9" type="ORF">METZ01_LOCUS82520</name>
</gene>
<keyword evidence="3" id="KW-0479">Metal-binding</keyword>
<protein>
    <recommendedName>
        <fullName evidence="8">Peptidase M48 domain-containing protein</fullName>
    </recommendedName>
</protein>
<keyword evidence="6" id="KW-0862">Zinc</keyword>
<sequence>MKKTFILFLIIFLLAGCQSAREKGCAACTNDKFLWKAAVDTIALANFPEEEFVAVVHRADFSNAWVTTGNKVNITANFLHELTKEQRVAVAAHEIAHLKSGHYYTKLGVSILTSIGFSVLNIFVPGAGYSEYVVKPALVGGFSRTQELEADKEGVEYLNKAGFSTKYYLQLLNVLQKKSGDTPEKASYFSTHPTNKERIQKIRNLKVSSD</sequence>
<dbReference type="Pfam" id="PF01435">
    <property type="entry name" value="Peptidase_M48"/>
    <property type="match status" value="1"/>
</dbReference>
<dbReference type="CDD" id="cd07324">
    <property type="entry name" value="M48C_Oma1-like"/>
    <property type="match status" value="1"/>
</dbReference>
<evidence type="ECO:0000256" key="2">
    <source>
        <dbReference type="ARBA" id="ARBA00022670"/>
    </source>
</evidence>
<dbReference type="EMBL" id="UINC01006793">
    <property type="protein sequence ID" value="SVA29666.1"/>
    <property type="molecule type" value="Genomic_DNA"/>
</dbReference>
<evidence type="ECO:0000256" key="6">
    <source>
        <dbReference type="ARBA" id="ARBA00022833"/>
    </source>
</evidence>
<reference evidence="9" key="1">
    <citation type="submission" date="2018-05" db="EMBL/GenBank/DDBJ databases">
        <authorList>
            <person name="Lanie J.A."/>
            <person name="Ng W.-L."/>
            <person name="Kazmierczak K.M."/>
            <person name="Andrzejewski T.M."/>
            <person name="Davidsen T.M."/>
            <person name="Wayne K.J."/>
            <person name="Tettelin H."/>
            <person name="Glass J.I."/>
            <person name="Rusch D."/>
            <person name="Podicherti R."/>
            <person name="Tsui H.-C.T."/>
            <person name="Winkler M.E."/>
        </authorList>
    </citation>
    <scope>NUCLEOTIDE SEQUENCE</scope>
</reference>
<dbReference type="GO" id="GO:0016020">
    <property type="term" value="C:membrane"/>
    <property type="evidence" value="ECO:0007669"/>
    <property type="project" value="TreeGrafter"/>
</dbReference>
<dbReference type="PROSITE" id="PS51257">
    <property type="entry name" value="PROKAR_LIPOPROTEIN"/>
    <property type="match status" value="1"/>
</dbReference>
<keyword evidence="2" id="KW-0645">Protease</keyword>
<dbReference type="InterPro" id="IPR001915">
    <property type="entry name" value="Peptidase_M48"/>
</dbReference>
<evidence type="ECO:0000256" key="4">
    <source>
        <dbReference type="ARBA" id="ARBA00022729"/>
    </source>
</evidence>
<comment type="cofactor">
    <cofactor evidence="1">
        <name>Zn(2+)</name>
        <dbReference type="ChEBI" id="CHEBI:29105"/>
    </cofactor>
</comment>
<evidence type="ECO:0000256" key="5">
    <source>
        <dbReference type="ARBA" id="ARBA00022801"/>
    </source>
</evidence>
<proteinExistence type="predicted"/>
<dbReference type="GO" id="GO:0004222">
    <property type="term" value="F:metalloendopeptidase activity"/>
    <property type="evidence" value="ECO:0007669"/>
    <property type="project" value="InterPro"/>
</dbReference>
<evidence type="ECO:0000259" key="8">
    <source>
        <dbReference type="Pfam" id="PF01435"/>
    </source>
</evidence>
<dbReference type="GO" id="GO:0051603">
    <property type="term" value="P:proteolysis involved in protein catabolic process"/>
    <property type="evidence" value="ECO:0007669"/>
    <property type="project" value="TreeGrafter"/>
</dbReference>
<keyword evidence="4" id="KW-0732">Signal</keyword>
<feature type="domain" description="Peptidase M48" evidence="8">
    <location>
        <begin position="41"/>
        <end position="205"/>
    </location>
</feature>
<evidence type="ECO:0000313" key="9">
    <source>
        <dbReference type="EMBL" id="SVA29666.1"/>
    </source>
</evidence>
<dbReference type="Pfam" id="PF08139">
    <property type="entry name" value="LPAM_1"/>
    <property type="match status" value="1"/>
</dbReference>
<dbReference type="InterPro" id="IPR051156">
    <property type="entry name" value="Mito/Outer_Membr_Metalloprot"/>
</dbReference>
<dbReference type="Gene3D" id="3.30.2010.10">
    <property type="entry name" value="Metalloproteases ('zincins'), catalytic domain"/>
    <property type="match status" value="1"/>
</dbReference>
<keyword evidence="5" id="KW-0378">Hydrolase</keyword>
<evidence type="ECO:0000256" key="1">
    <source>
        <dbReference type="ARBA" id="ARBA00001947"/>
    </source>
</evidence>
<name>A0A381UNC7_9ZZZZ</name>
<evidence type="ECO:0000256" key="7">
    <source>
        <dbReference type="ARBA" id="ARBA00023049"/>
    </source>
</evidence>
<dbReference type="AlphaFoldDB" id="A0A381UNC7"/>